<keyword evidence="1" id="KW-1133">Transmembrane helix</keyword>
<protein>
    <submittedName>
        <fullName evidence="2">Uncharacterized protein</fullName>
    </submittedName>
</protein>
<reference evidence="2" key="1">
    <citation type="journal article" date="2014" name="Int. J. Syst. Evol. Microbiol.">
        <title>Complete genome sequence of Corynebacterium casei LMG S-19264T (=DSM 44701T), isolated from a smear-ripened cheese.</title>
        <authorList>
            <consortium name="US DOE Joint Genome Institute (JGI-PGF)"/>
            <person name="Walter F."/>
            <person name="Albersmeier A."/>
            <person name="Kalinowski J."/>
            <person name="Ruckert C."/>
        </authorList>
    </citation>
    <scope>NUCLEOTIDE SEQUENCE</scope>
    <source>
        <strain evidence="2">CGMCC 1.15082</strain>
    </source>
</reference>
<evidence type="ECO:0000313" key="2">
    <source>
        <dbReference type="EMBL" id="GGB06035.1"/>
    </source>
</evidence>
<organism evidence="2 3">
    <name type="scientific">Brucella endophytica</name>
    <dbReference type="NCBI Taxonomy" id="1963359"/>
    <lineage>
        <taxon>Bacteria</taxon>
        <taxon>Pseudomonadati</taxon>
        <taxon>Pseudomonadota</taxon>
        <taxon>Alphaproteobacteria</taxon>
        <taxon>Hyphomicrobiales</taxon>
        <taxon>Brucellaceae</taxon>
        <taxon>Brucella/Ochrobactrum group</taxon>
        <taxon>Brucella</taxon>
    </lineage>
</organism>
<gene>
    <name evidence="2" type="ORF">GCM10011491_37680</name>
</gene>
<reference evidence="2" key="2">
    <citation type="submission" date="2020-09" db="EMBL/GenBank/DDBJ databases">
        <authorList>
            <person name="Sun Q."/>
            <person name="Zhou Y."/>
        </authorList>
    </citation>
    <scope>NUCLEOTIDE SEQUENCE</scope>
    <source>
        <strain evidence="2">CGMCC 1.15082</strain>
    </source>
</reference>
<keyword evidence="1" id="KW-0812">Transmembrane</keyword>
<keyword evidence="1" id="KW-0472">Membrane</keyword>
<comment type="caution">
    <text evidence="2">The sequence shown here is derived from an EMBL/GenBank/DDBJ whole genome shotgun (WGS) entry which is preliminary data.</text>
</comment>
<dbReference type="AlphaFoldDB" id="A0A916SLA9"/>
<accession>A0A916SLA9</accession>
<sequence>MRALGSYAVAALATGSFGLAQWSNLPFPLAALIIAGFVFIIKPRSLNACTGAPAAHPDHASAFITGVIVAFSDRAASRWRR</sequence>
<proteinExistence type="predicted"/>
<evidence type="ECO:0000313" key="3">
    <source>
        <dbReference type="Proteomes" id="UP000646478"/>
    </source>
</evidence>
<name>A0A916SLA9_9HYPH</name>
<keyword evidence="3" id="KW-1185">Reference proteome</keyword>
<dbReference type="EMBL" id="BMHH01000019">
    <property type="protein sequence ID" value="GGB06035.1"/>
    <property type="molecule type" value="Genomic_DNA"/>
</dbReference>
<dbReference type="RefSeq" id="WP_188825733.1">
    <property type="nucleotide sequence ID" value="NZ_BMHH01000019.1"/>
</dbReference>
<feature type="transmembrane region" description="Helical" evidence="1">
    <location>
        <begin position="25"/>
        <end position="41"/>
    </location>
</feature>
<dbReference type="Proteomes" id="UP000646478">
    <property type="component" value="Unassembled WGS sequence"/>
</dbReference>
<evidence type="ECO:0000256" key="1">
    <source>
        <dbReference type="SAM" id="Phobius"/>
    </source>
</evidence>